<evidence type="ECO:0000259" key="4">
    <source>
        <dbReference type="PROSITE" id="PS51078"/>
    </source>
</evidence>
<dbReference type="SMART" id="SM00346">
    <property type="entry name" value="HTH_ICLR"/>
    <property type="match status" value="1"/>
</dbReference>
<evidence type="ECO:0000256" key="3">
    <source>
        <dbReference type="ARBA" id="ARBA00023163"/>
    </source>
</evidence>
<dbReference type="InterPro" id="IPR029016">
    <property type="entry name" value="GAF-like_dom_sf"/>
</dbReference>
<gene>
    <name evidence="5" type="ORF">ENY07_01220</name>
</gene>
<name>A0A8J4M526_9PROT</name>
<organism evidence="5">
    <name type="scientific">Acidicaldus sp</name>
    <dbReference type="NCBI Taxonomy" id="1872105"/>
    <lineage>
        <taxon>Bacteria</taxon>
        <taxon>Pseudomonadati</taxon>
        <taxon>Pseudomonadota</taxon>
        <taxon>Alphaproteobacteria</taxon>
        <taxon>Acetobacterales</taxon>
        <taxon>Acetobacteraceae</taxon>
        <taxon>Acidicaldus</taxon>
    </lineage>
</organism>
<dbReference type="Pfam" id="PF01614">
    <property type="entry name" value="IclR_C"/>
    <property type="match status" value="1"/>
</dbReference>
<dbReference type="InterPro" id="IPR005471">
    <property type="entry name" value="Tscrpt_reg_IclR_N"/>
</dbReference>
<dbReference type="PROSITE" id="PS51078">
    <property type="entry name" value="ICLR_ED"/>
    <property type="match status" value="1"/>
</dbReference>
<dbReference type="Gene3D" id="3.30.450.40">
    <property type="match status" value="1"/>
</dbReference>
<proteinExistence type="predicted"/>
<accession>A0A8J4M526</accession>
<comment type="caution">
    <text evidence="5">The sequence shown here is derived from an EMBL/GenBank/DDBJ whole genome shotgun (WGS) entry which is preliminary data.</text>
</comment>
<sequence length="244" mass="25654">MAGLAKGLAILEAFGMGHAALTVADAARLSDTTRPAARRCLLTLSALGYVTQEGRLFHPAPRLVGLGAAYLGNAPLVEAARPIVAAARDATGESVSLAVREGAQVLFVARAEARRIVSTGVRVGAYLPAWCSATGRVLLAALSRTEARILIEAASRDQRTPKTLVQVEAILDAVDLARADEMAVSDEELELGMRSMAVPVRDARGHVVAAMSVSASSARLSVAQMRQELLPVMREHARMLGVAL</sequence>
<reference evidence="5" key="1">
    <citation type="journal article" date="2020" name="mSystems">
        <title>Genome- and Community-Level Interaction Insights into Carbon Utilization and Element Cycling Functions of Hydrothermarchaeota in Hydrothermal Sediment.</title>
        <authorList>
            <person name="Zhou Z."/>
            <person name="Liu Y."/>
            <person name="Xu W."/>
            <person name="Pan J."/>
            <person name="Luo Z.H."/>
            <person name="Li M."/>
        </authorList>
    </citation>
    <scope>NUCLEOTIDE SEQUENCE</scope>
    <source>
        <strain evidence="5">SpSt-997</strain>
    </source>
</reference>
<dbReference type="InterPro" id="IPR036388">
    <property type="entry name" value="WH-like_DNA-bd_sf"/>
</dbReference>
<protein>
    <submittedName>
        <fullName evidence="5">IclR family transcriptional regulator</fullName>
    </submittedName>
</protein>
<dbReference type="EMBL" id="DTQM01000021">
    <property type="protein sequence ID" value="HGC41832.1"/>
    <property type="molecule type" value="Genomic_DNA"/>
</dbReference>
<dbReference type="SUPFAM" id="SSF46785">
    <property type="entry name" value="Winged helix' DNA-binding domain"/>
    <property type="match status" value="1"/>
</dbReference>
<dbReference type="Pfam" id="PF09339">
    <property type="entry name" value="HTH_IclR"/>
    <property type="match status" value="1"/>
</dbReference>
<feature type="domain" description="IclR-ED" evidence="4">
    <location>
        <begin position="62"/>
        <end position="244"/>
    </location>
</feature>
<dbReference type="GO" id="GO:0003700">
    <property type="term" value="F:DNA-binding transcription factor activity"/>
    <property type="evidence" value="ECO:0007669"/>
    <property type="project" value="TreeGrafter"/>
</dbReference>
<dbReference type="GO" id="GO:0045892">
    <property type="term" value="P:negative regulation of DNA-templated transcription"/>
    <property type="evidence" value="ECO:0007669"/>
    <property type="project" value="TreeGrafter"/>
</dbReference>
<evidence type="ECO:0000313" key="5">
    <source>
        <dbReference type="EMBL" id="HGC41832.1"/>
    </source>
</evidence>
<dbReference type="PANTHER" id="PTHR30136:SF34">
    <property type="entry name" value="TRANSCRIPTIONAL REGULATOR"/>
    <property type="match status" value="1"/>
</dbReference>
<dbReference type="GO" id="GO:0003677">
    <property type="term" value="F:DNA binding"/>
    <property type="evidence" value="ECO:0007669"/>
    <property type="project" value="UniProtKB-KW"/>
</dbReference>
<dbReference type="InterPro" id="IPR014757">
    <property type="entry name" value="Tscrpt_reg_IclR_C"/>
</dbReference>
<evidence type="ECO:0000256" key="2">
    <source>
        <dbReference type="ARBA" id="ARBA00023125"/>
    </source>
</evidence>
<dbReference type="SUPFAM" id="SSF55781">
    <property type="entry name" value="GAF domain-like"/>
    <property type="match status" value="1"/>
</dbReference>
<evidence type="ECO:0000256" key="1">
    <source>
        <dbReference type="ARBA" id="ARBA00023015"/>
    </source>
</evidence>
<dbReference type="InterPro" id="IPR050707">
    <property type="entry name" value="HTH_MetabolicPath_Reg"/>
</dbReference>
<dbReference type="InterPro" id="IPR036390">
    <property type="entry name" value="WH_DNA-bd_sf"/>
</dbReference>
<keyword evidence="1" id="KW-0805">Transcription regulation</keyword>
<dbReference type="Gene3D" id="1.10.10.10">
    <property type="entry name" value="Winged helix-like DNA-binding domain superfamily/Winged helix DNA-binding domain"/>
    <property type="match status" value="1"/>
</dbReference>
<keyword evidence="2" id="KW-0238">DNA-binding</keyword>
<dbReference type="PANTHER" id="PTHR30136">
    <property type="entry name" value="HELIX-TURN-HELIX TRANSCRIPTIONAL REGULATOR, ICLR FAMILY"/>
    <property type="match status" value="1"/>
</dbReference>
<dbReference type="AlphaFoldDB" id="A0A8J4M526"/>
<keyword evidence="3" id="KW-0804">Transcription</keyword>